<keyword evidence="2" id="KW-1185">Reference proteome</keyword>
<dbReference type="EMBL" id="JAGSOJ010000003">
    <property type="protein sequence ID" value="MCM1991388.1"/>
    <property type="molecule type" value="Genomic_DNA"/>
</dbReference>
<evidence type="ECO:0000313" key="2">
    <source>
        <dbReference type="Proteomes" id="UP001056429"/>
    </source>
</evidence>
<sequence>MFNCCSSGVGVVNIENGFGTAYLASTIIKQKKEGKLELWKREFYM</sequence>
<reference evidence="1" key="2">
    <citation type="submission" date="2021-04" db="EMBL/GenBank/DDBJ databases">
        <authorList>
            <person name="Dong X."/>
        </authorList>
    </citation>
    <scope>NUCLEOTIDE SEQUENCE</scope>
    <source>
        <strain evidence="1">ZWT</strain>
    </source>
</reference>
<dbReference type="AlphaFoldDB" id="A0A9J6P564"/>
<proteinExistence type="predicted"/>
<dbReference type="RefSeq" id="WP_250860490.1">
    <property type="nucleotide sequence ID" value="NZ_JAGSOJ010000003.1"/>
</dbReference>
<dbReference type="Proteomes" id="UP001056429">
    <property type="component" value="Unassembled WGS sequence"/>
</dbReference>
<accession>A0A9J6P564</accession>
<gene>
    <name evidence="1" type="ORF">KDK92_16765</name>
</gene>
<organism evidence="1 2">
    <name type="scientific">Oceanirhabdus seepicola</name>
    <dbReference type="NCBI Taxonomy" id="2828781"/>
    <lineage>
        <taxon>Bacteria</taxon>
        <taxon>Bacillati</taxon>
        <taxon>Bacillota</taxon>
        <taxon>Clostridia</taxon>
        <taxon>Eubacteriales</taxon>
        <taxon>Clostridiaceae</taxon>
        <taxon>Oceanirhabdus</taxon>
    </lineage>
</organism>
<protein>
    <submittedName>
        <fullName evidence="1">Uncharacterized protein</fullName>
    </submittedName>
</protein>
<evidence type="ECO:0000313" key="1">
    <source>
        <dbReference type="EMBL" id="MCM1991388.1"/>
    </source>
</evidence>
<comment type="caution">
    <text evidence="1">The sequence shown here is derived from an EMBL/GenBank/DDBJ whole genome shotgun (WGS) entry which is preliminary data.</text>
</comment>
<name>A0A9J6P564_9CLOT</name>
<reference evidence="1" key="1">
    <citation type="journal article" date="2021" name="mSystems">
        <title>Bacteria and Archaea Synergistically Convert Glycine Betaine to Biogenic Methane in the Formosa Cold Seep of the South China Sea.</title>
        <authorList>
            <person name="Li L."/>
            <person name="Zhang W."/>
            <person name="Zhang S."/>
            <person name="Song L."/>
            <person name="Sun Q."/>
            <person name="Zhang H."/>
            <person name="Xiang H."/>
            <person name="Dong X."/>
        </authorList>
    </citation>
    <scope>NUCLEOTIDE SEQUENCE</scope>
    <source>
        <strain evidence="1">ZWT</strain>
    </source>
</reference>